<evidence type="ECO:0000313" key="1">
    <source>
        <dbReference type="EMBL" id="VEB89035.1"/>
    </source>
</evidence>
<dbReference type="Proteomes" id="UP000270272">
    <property type="component" value="Chromosome"/>
</dbReference>
<accession>A0A447UKT5</accession>
<evidence type="ECO:0000313" key="2">
    <source>
        <dbReference type="Proteomes" id="UP000270272"/>
    </source>
</evidence>
<dbReference type="SUPFAM" id="SSF53850">
    <property type="entry name" value="Periplasmic binding protein-like II"/>
    <property type="match status" value="1"/>
</dbReference>
<gene>
    <name evidence="1" type="primary">evgS_2</name>
    <name evidence="1" type="ORF">NCTC11075_02046</name>
</gene>
<reference evidence="1 2" key="1">
    <citation type="submission" date="2018-12" db="EMBL/GenBank/DDBJ databases">
        <authorList>
            <consortium name="Pathogen Informatics"/>
        </authorList>
    </citation>
    <scope>NUCLEOTIDE SEQUENCE [LARGE SCALE GENOMIC DNA]</scope>
    <source>
        <strain evidence="1 2">NCTC11075</strain>
    </source>
</reference>
<name>A0A447UKT5_CITKO</name>
<keyword evidence="1" id="KW-0808">Transferase</keyword>
<dbReference type="Gene3D" id="3.40.190.10">
    <property type="entry name" value="Periplasmic binding protein-like II"/>
    <property type="match status" value="2"/>
</dbReference>
<organism evidence="1 2">
    <name type="scientific">Citrobacter koseri</name>
    <name type="common">Citrobacter diversus</name>
    <dbReference type="NCBI Taxonomy" id="545"/>
    <lineage>
        <taxon>Bacteria</taxon>
        <taxon>Pseudomonadati</taxon>
        <taxon>Pseudomonadota</taxon>
        <taxon>Gammaproteobacteria</taxon>
        <taxon>Enterobacterales</taxon>
        <taxon>Enterobacteriaceae</taxon>
        <taxon>Citrobacter</taxon>
    </lineage>
</organism>
<sequence>MVPLQSAQSTRVATVNHYPDEGFIQQSFPNAEIINYPTYQEALSSVAHGQNAWFVGDSLTTSTWLSQEFSLALTTVKYWPEPQKKSAFLFLPTQERLLTIVNNTLSAIDENVHGQIAQSMIDKGNLSFLLEPLNLTNREKTVAEKS</sequence>
<protein>
    <submittedName>
        <fullName evidence="1">Sensor protein evgS</fullName>
        <ecNumber evidence="1">2.7.13.3</ecNumber>
    </submittedName>
</protein>
<dbReference type="EMBL" id="LR134204">
    <property type="protein sequence ID" value="VEB89035.1"/>
    <property type="molecule type" value="Genomic_DNA"/>
</dbReference>
<dbReference type="EC" id="2.7.13.3" evidence="1"/>
<proteinExistence type="predicted"/>
<dbReference type="GO" id="GO:0004673">
    <property type="term" value="F:protein histidine kinase activity"/>
    <property type="evidence" value="ECO:0007669"/>
    <property type="project" value="UniProtKB-EC"/>
</dbReference>
<dbReference type="AlphaFoldDB" id="A0A447UKT5"/>